<organism evidence="3">
    <name type="scientific">hydrothermal vent metagenome</name>
    <dbReference type="NCBI Taxonomy" id="652676"/>
    <lineage>
        <taxon>unclassified sequences</taxon>
        <taxon>metagenomes</taxon>
        <taxon>ecological metagenomes</taxon>
    </lineage>
</organism>
<protein>
    <recommendedName>
        <fullName evidence="2">EamA domain-containing protein</fullName>
    </recommendedName>
</protein>
<feature type="transmembrane region" description="Helical" evidence="1">
    <location>
        <begin position="73"/>
        <end position="95"/>
    </location>
</feature>
<feature type="domain" description="EamA" evidence="2">
    <location>
        <begin position="7"/>
        <end position="143"/>
    </location>
</feature>
<feature type="transmembrane region" description="Helical" evidence="1">
    <location>
        <begin position="153"/>
        <end position="175"/>
    </location>
</feature>
<gene>
    <name evidence="3" type="ORF">MNBD_BACTEROID01-699</name>
</gene>
<keyword evidence="1" id="KW-1133">Transmembrane helix</keyword>
<dbReference type="PANTHER" id="PTHR22911">
    <property type="entry name" value="ACYL-MALONYL CONDENSING ENZYME-RELATED"/>
    <property type="match status" value="1"/>
</dbReference>
<feature type="transmembrane region" description="Helical" evidence="1">
    <location>
        <begin position="251"/>
        <end position="269"/>
    </location>
</feature>
<accession>A0A3B0U339</accession>
<dbReference type="GO" id="GO:0016020">
    <property type="term" value="C:membrane"/>
    <property type="evidence" value="ECO:0007669"/>
    <property type="project" value="InterPro"/>
</dbReference>
<keyword evidence="1" id="KW-0472">Membrane</keyword>
<feature type="domain" description="EamA" evidence="2">
    <location>
        <begin position="159"/>
        <end position="288"/>
    </location>
</feature>
<feature type="transmembrane region" description="Helical" evidence="1">
    <location>
        <begin position="9"/>
        <end position="29"/>
    </location>
</feature>
<feature type="transmembrane region" description="Helical" evidence="1">
    <location>
        <begin position="127"/>
        <end position="147"/>
    </location>
</feature>
<name>A0A3B0U339_9ZZZZ</name>
<dbReference type="SUPFAM" id="SSF103481">
    <property type="entry name" value="Multidrug resistance efflux transporter EmrE"/>
    <property type="match status" value="2"/>
</dbReference>
<sequence length="300" mass="32903">MKSDTVKGYLFAILATVAFSNVYIFSKAALNEVHLAQFGLYWFAIGFSLNFLYVAKNRKLGSIFRLPRHQLRILLLLGVLEILTTTAFFVSINIIPDPSVTSFLGNMYMVFLTVSGIIFLKERFSYIESIGAILALGGAFIISYTGGDSLKGLFIPGTGVVMLNALLAATASIIVKKHVVRISPEVINMNRTFWLFIYAIVMFIVFKQSLIIPVSALENIAIGAVLGPFLAILFIYHSFKHIEASQSSVVQSLKGIFVLAGAFIYFRTLPLQHELIGGFITMAGVIIMAVAKAKLGGKSR</sequence>
<proteinExistence type="predicted"/>
<dbReference type="EMBL" id="UOEP01000111">
    <property type="protein sequence ID" value="VAW20037.1"/>
    <property type="molecule type" value="Genomic_DNA"/>
</dbReference>
<feature type="transmembrane region" description="Helical" evidence="1">
    <location>
        <begin position="35"/>
        <end position="53"/>
    </location>
</feature>
<dbReference type="Pfam" id="PF00892">
    <property type="entry name" value="EamA"/>
    <property type="match status" value="2"/>
</dbReference>
<dbReference type="InterPro" id="IPR000620">
    <property type="entry name" value="EamA_dom"/>
</dbReference>
<evidence type="ECO:0000259" key="2">
    <source>
        <dbReference type="Pfam" id="PF00892"/>
    </source>
</evidence>
<feature type="transmembrane region" description="Helical" evidence="1">
    <location>
        <begin position="101"/>
        <end position="120"/>
    </location>
</feature>
<feature type="transmembrane region" description="Helical" evidence="1">
    <location>
        <begin position="275"/>
        <end position="295"/>
    </location>
</feature>
<dbReference type="PANTHER" id="PTHR22911:SF137">
    <property type="entry name" value="SOLUTE CARRIER FAMILY 35 MEMBER G2-RELATED"/>
    <property type="match status" value="1"/>
</dbReference>
<feature type="transmembrane region" description="Helical" evidence="1">
    <location>
        <begin position="195"/>
        <end position="214"/>
    </location>
</feature>
<dbReference type="AlphaFoldDB" id="A0A3B0U339"/>
<evidence type="ECO:0000256" key="1">
    <source>
        <dbReference type="SAM" id="Phobius"/>
    </source>
</evidence>
<reference evidence="3" key="1">
    <citation type="submission" date="2018-06" db="EMBL/GenBank/DDBJ databases">
        <authorList>
            <person name="Zhirakovskaya E."/>
        </authorList>
    </citation>
    <scope>NUCLEOTIDE SEQUENCE</scope>
</reference>
<dbReference type="InterPro" id="IPR037185">
    <property type="entry name" value="EmrE-like"/>
</dbReference>
<keyword evidence="1" id="KW-0812">Transmembrane</keyword>
<evidence type="ECO:0000313" key="3">
    <source>
        <dbReference type="EMBL" id="VAW20037.1"/>
    </source>
</evidence>
<feature type="transmembrane region" description="Helical" evidence="1">
    <location>
        <begin position="220"/>
        <end position="239"/>
    </location>
</feature>